<evidence type="ECO:0000256" key="1">
    <source>
        <dbReference type="SAM" id="Phobius"/>
    </source>
</evidence>
<dbReference type="Proteomes" id="UP000663825">
    <property type="component" value="Unassembled WGS sequence"/>
</dbReference>
<gene>
    <name evidence="3" type="ORF">FME351_LOCUS6451</name>
    <name evidence="2" type="ORF">TIS948_LOCUS20479</name>
</gene>
<dbReference type="EMBL" id="CAJNYU010000541">
    <property type="protein sequence ID" value="CAF3372271.1"/>
    <property type="molecule type" value="Genomic_DNA"/>
</dbReference>
<dbReference type="OrthoDB" id="10053805at2759"/>
<proteinExistence type="predicted"/>
<feature type="transmembrane region" description="Helical" evidence="1">
    <location>
        <begin position="36"/>
        <end position="60"/>
    </location>
</feature>
<name>A0A817TZH0_9BILA</name>
<evidence type="ECO:0000313" key="3">
    <source>
        <dbReference type="EMBL" id="CAF3372271.1"/>
    </source>
</evidence>
<dbReference type="AlphaFoldDB" id="A0A817TZH0"/>
<keyword evidence="1" id="KW-0472">Membrane</keyword>
<organism evidence="2 4">
    <name type="scientific">Rotaria socialis</name>
    <dbReference type="NCBI Taxonomy" id="392032"/>
    <lineage>
        <taxon>Eukaryota</taxon>
        <taxon>Metazoa</taxon>
        <taxon>Spiralia</taxon>
        <taxon>Gnathifera</taxon>
        <taxon>Rotifera</taxon>
        <taxon>Eurotatoria</taxon>
        <taxon>Bdelloidea</taxon>
        <taxon>Philodinida</taxon>
        <taxon>Philodinidae</taxon>
        <taxon>Rotaria</taxon>
    </lineage>
</organism>
<accession>A0A817TZH0</accession>
<dbReference type="EMBL" id="CAJNXB010003555">
    <property type="protein sequence ID" value="CAF3323897.1"/>
    <property type="molecule type" value="Genomic_DNA"/>
</dbReference>
<keyword evidence="1" id="KW-0812">Transmembrane</keyword>
<reference evidence="2" key="1">
    <citation type="submission" date="2021-02" db="EMBL/GenBank/DDBJ databases">
        <authorList>
            <person name="Nowell W R."/>
        </authorList>
    </citation>
    <scope>NUCLEOTIDE SEQUENCE</scope>
</reference>
<evidence type="ECO:0000313" key="2">
    <source>
        <dbReference type="EMBL" id="CAF3323897.1"/>
    </source>
</evidence>
<comment type="caution">
    <text evidence="2">The sequence shown here is derived from an EMBL/GenBank/DDBJ whole genome shotgun (WGS) entry which is preliminary data.</text>
</comment>
<keyword evidence="1" id="KW-1133">Transmembrane helix</keyword>
<dbReference type="Proteomes" id="UP000663869">
    <property type="component" value="Unassembled WGS sequence"/>
</dbReference>
<evidence type="ECO:0000313" key="4">
    <source>
        <dbReference type="Proteomes" id="UP000663825"/>
    </source>
</evidence>
<protein>
    <submittedName>
        <fullName evidence="2">Uncharacterized protein</fullName>
    </submittedName>
</protein>
<sequence>MHAINRFGLFSIKFSKNYYFFYSINSITMVVLTTDVIVTLAVIGVVLILILLILLICCLCRKCDQCARWSRRTANKREEDTKDREITESRREFDQIRQQHNEIGDQLRVKYNLNGGGGRDAKIVTFA</sequence>